<organism evidence="3 4">
    <name type="scientific">Trifolium subterraneum</name>
    <name type="common">Subterranean clover</name>
    <dbReference type="NCBI Taxonomy" id="3900"/>
    <lineage>
        <taxon>Eukaryota</taxon>
        <taxon>Viridiplantae</taxon>
        <taxon>Streptophyta</taxon>
        <taxon>Embryophyta</taxon>
        <taxon>Tracheophyta</taxon>
        <taxon>Spermatophyta</taxon>
        <taxon>Magnoliopsida</taxon>
        <taxon>eudicotyledons</taxon>
        <taxon>Gunneridae</taxon>
        <taxon>Pentapetalae</taxon>
        <taxon>rosids</taxon>
        <taxon>fabids</taxon>
        <taxon>Fabales</taxon>
        <taxon>Fabaceae</taxon>
        <taxon>Papilionoideae</taxon>
        <taxon>50 kb inversion clade</taxon>
        <taxon>NPAAA clade</taxon>
        <taxon>Hologalegina</taxon>
        <taxon>IRL clade</taxon>
        <taxon>Trifolieae</taxon>
        <taxon>Trifolium</taxon>
    </lineage>
</organism>
<dbReference type="OrthoDB" id="1928633at2759"/>
<evidence type="ECO:0000256" key="1">
    <source>
        <dbReference type="SAM" id="MobiDB-lite"/>
    </source>
</evidence>
<dbReference type="EMBL" id="DF973604">
    <property type="protein sequence ID" value="GAU35777.1"/>
    <property type="molecule type" value="Genomic_DNA"/>
</dbReference>
<feature type="non-terminal residue" evidence="3">
    <location>
        <position position="481"/>
    </location>
</feature>
<sequence>MERNVVAKGRGVLGLCKCRRATAKVRGAGKPGMSSVRGVEGNGAERTKMDSKDFRKKKVSGCFPEHGAIFMSNRNTRQECFERSLFGLPDSFSSFVNNVKAGMILFLFQFEDRKLYGVFKAISDGGMNIVPRAYASSGKQFPAQVKFTPILRCDPLFENEFSDVIRDNYFTPKKFHFGLSKDQVQSLMWLFESRKREVPRSLHRKREVPHSLHRKREVPRSLHRKREVPRSLHQKKRKNRKWDFQVVEDALMKGRVANTWKRKLNTPGTSVTAEQESEELILSLESSGKSESIHFDDDAYDPENPGFNHSVGYGACSSASSESQELPTLQNKKGDSDMLEVDTENFIPLCSTDSSDLEDGEIDNCSEENQIDLMDMLLGNDVSSIPIPRFLLSNEECNKIDDSSSVDVGQLQSKDESEHLDSLLSKGLYSDEPKTQTSVFSRLSFSSKGIASKNQNDSNGKDLSRAKHRYEQMEKITQKSD</sequence>
<name>A0A2Z6P022_TRISU</name>
<dbReference type="InterPro" id="IPR013989">
    <property type="entry name" value="Dev_and_cell_death_domain"/>
</dbReference>
<feature type="region of interest" description="Disordered" evidence="1">
    <location>
        <begin position="29"/>
        <end position="50"/>
    </location>
</feature>
<protein>
    <recommendedName>
        <fullName evidence="2">DCD domain-containing protein</fullName>
    </recommendedName>
</protein>
<dbReference type="AlphaFoldDB" id="A0A2Z6P022"/>
<evidence type="ECO:0000313" key="3">
    <source>
        <dbReference type="EMBL" id="GAU35777.1"/>
    </source>
</evidence>
<dbReference type="PROSITE" id="PS51222">
    <property type="entry name" value="DCD"/>
    <property type="match status" value="1"/>
</dbReference>
<gene>
    <name evidence="3" type="ORF">TSUD_56540</name>
</gene>
<evidence type="ECO:0000259" key="2">
    <source>
        <dbReference type="PROSITE" id="PS51222"/>
    </source>
</evidence>
<dbReference type="PANTHER" id="PTHR46444">
    <property type="entry name" value="DCD (DEVELOPMENT AND CELL DEATH) DOMAIN PROTEIN-RELATED"/>
    <property type="match status" value="1"/>
</dbReference>
<dbReference type="PANTHER" id="PTHR46444:SF9">
    <property type="entry name" value="DCD (DEVELOPMENT AND CELL DEATH) DOMAIN PROTEIN"/>
    <property type="match status" value="1"/>
</dbReference>
<dbReference type="Proteomes" id="UP000242715">
    <property type="component" value="Unassembled WGS sequence"/>
</dbReference>
<feature type="domain" description="DCD" evidence="2">
    <location>
        <begin position="63"/>
        <end position="193"/>
    </location>
</feature>
<feature type="compositionally biased region" description="Basic and acidic residues" evidence="1">
    <location>
        <begin position="459"/>
        <end position="481"/>
    </location>
</feature>
<reference evidence="4" key="1">
    <citation type="journal article" date="2017" name="Front. Plant Sci.">
        <title>Climate Clever Clovers: New Paradigm to Reduce the Environmental Footprint of Ruminants by Breeding Low Methanogenic Forages Utilizing Haplotype Variation.</title>
        <authorList>
            <person name="Kaur P."/>
            <person name="Appels R."/>
            <person name="Bayer P.E."/>
            <person name="Keeble-Gagnere G."/>
            <person name="Wang J."/>
            <person name="Hirakawa H."/>
            <person name="Shirasawa K."/>
            <person name="Vercoe P."/>
            <person name="Stefanova K."/>
            <person name="Durmic Z."/>
            <person name="Nichols P."/>
            <person name="Revell C."/>
            <person name="Isobe S.N."/>
            <person name="Edwards D."/>
            <person name="Erskine W."/>
        </authorList>
    </citation>
    <scope>NUCLEOTIDE SEQUENCE [LARGE SCALE GENOMIC DNA]</scope>
    <source>
        <strain evidence="4">cv. Daliak</strain>
    </source>
</reference>
<proteinExistence type="predicted"/>
<feature type="region of interest" description="Disordered" evidence="1">
    <location>
        <begin position="450"/>
        <end position="481"/>
    </location>
</feature>
<keyword evidence="4" id="KW-1185">Reference proteome</keyword>
<evidence type="ECO:0000313" key="4">
    <source>
        <dbReference type="Proteomes" id="UP000242715"/>
    </source>
</evidence>
<accession>A0A2Z6P022</accession>
<dbReference type="Pfam" id="PF10539">
    <property type="entry name" value="Dev_Cell_Death"/>
    <property type="match status" value="1"/>
</dbReference>
<dbReference type="SMART" id="SM00767">
    <property type="entry name" value="DCD"/>
    <property type="match status" value="1"/>
</dbReference>
<feature type="region of interest" description="Disordered" evidence="1">
    <location>
        <begin position="202"/>
        <end position="239"/>
    </location>
</feature>